<dbReference type="InterPro" id="IPR026698">
    <property type="entry name" value="UPF_C3orf38"/>
</dbReference>
<proteinExistence type="predicted"/>
<dbReference type="PANTHER" id="PTHR21084">
    <property type="entry name" value="DENSE INCISORS"/>
    <property type="match status" value="1"/>
</dbReference>
<sequence>MSGLSYPEMEGCRNLLGLLDNDEIMALCDTITNRLVQPEDRQDAIRAILVYSQSVEELLRRKKVHREIIFKYLATQGVIIPPATEKHSLIQHAKDYWKKQSQLKLKETPEPVKTENIRLFEQATLKYLQYWSEKTLKRTYFRGSDQDGGVGECAAYIPQQTDQKYIHMQNNSHGKLTGNWQNSYTTEAVRKISTYWVGWKRGIGLGPLPLKGI</sequence>
<organism evidence="1">
    <name type="scientific">Balaenoptera musculus</name>
    <name type="common">Blue whale</name>
    <dbReference type="NCBI Taxonomy" id="9771"/>
    <lineage>
        <taxon>Eukaryota</taxon>
        <taxon>Metazoa</taxon>
        <taxon>Chordata</taxon>
        <taxon>Craniata</taxon>
        <taxon>Vertebrata</taxon>
        <taxon>Euteleostomi</taxon>
        <taxon>Mammalia</taxon>
        <taxon>Eutheria</taxon>
        <taxon>Laurasiatheria</taxon>
        <taxon>Artiodactyla</taxon>
        <taxon>Whippomorpha</taxon>
        <taxon>Cetacea</taxon>
        <taxon>Mysticeti</taxon>
        <taxon>Balaenopteridae</taxon>
        <taxon>Balaenoptera</taxon>
    </lineage>
</organism>
<dbReference type="Pfam" id="PF15008">
    <property type="entry name" value="DUF4518"/>
    <property type="match status" value="1"/>
</dbReference>
<dbReference type="AlphaFoldDB" id="A0A8C0DB40"/>
<dbReference type="PANTHER" id="PTHR21084:SF1">
    <property type="entry name" value="DENSE INCISORS"/>
    <property type="match status" value="1"/>
</dbReference>
<dbReference type="Ensembl" id="ENSBMST00010020865.1">
    <property type="protein sequence ID" value="ENSBMSP00010018883.1"/>
    <property type="gene ID" value="ENSBMSG00010013712.1"/>
</dbReference>
<reference evidence="1" key="1">
    <citation type="submission" date="2023-09" db="UniProtKB">
        <authorList>
            <consortium name="Ensembl"/>
        </authorList>
    </citation>
    <scope>IDENTIFICATION</scope>
</reference>
<dbReference type="GeneTree" id="ENSGT00390000000367"/>
<accession>A0A8C0DB40</accession>
<name>A0A8C0DB40_BALMU</name>
<gene>
    <name evidence="1" type="primary">C3orf38</name>
</gene>
<protein>
    <submittedName>
        <fullName evidence="1">Chromosome 3 open reading frame 38</fullName>
    </submittedName>
</protein>
<evidence type="ECO:0000313" key="1">
    <source>
        <dbReference type="Ensembl" id="ENSBMSP00010018883.1"/>
    </source>
</evidence>